<protein>
    <submittedName>
        <fullName evidence="1">Exonuclease</fullName>
    </submittedName>
</protein>
<reference evidence="1 2" key="1">
    <citation type="submission" date="2020-07" db="EMBL/GenBank/DDBJ databases">
        <title>Taxonomic proposal: Crassvirales, a new order of highly abundant and diverse bacterial viruses.</title>
        <authorList>
            <person name="Shkoporov A.N."/>
            <person name="Stockdale S.R."/>
            <person name="Guerin E."/>
            <person name="Ross R.P."/>
            <person name="Hill C."/>
        </authorList>
    </citation>
    <scope>NUCLEOTIDE SEQUENCE [LARGE SCALE GENOMIC DNA]</scope>
</reference>
<proteinExistence type="predicted"/>
<dbReference type="EMBL" id="MT774379">
    <property type="protein sequence ID" value="QOR58376.1"/>
    <property type="molecule type" value="Genomic_DNA"/>
</dbReference>
<sequence length="336" mass="40208">MEINIPYYEDNTRISNSSLGWFKISPKYFYEKLKGNIKDEEIAAFKKGSMIHMYLLQEDEFWNNYVILDYEIPKSKEQRLFCELYSNSIELDHNLRLSKAFLGAYTIKSMSENKILSEALKLYNKYTDYIKYLNIQDKIVISWNDLAQLKTIKQNILNHKKAKTLLFNDSPNCETHNEFHINWVFRILTDTDTTIDCKSLIDRFIIDHKNKVIKLIDIKTTVSTATFNTDSFWKYEYGRQLAFYWLAIEWYFNEELKLDFTIYKKETYILAIQNNGLFTIKVFRIATEILNDYKQEITELLTDINWHKLNNLWEHNRAYYEGDGSELITNDTKRTN</sequence>
<accession>A0A7M1RVR0</accession>
<dbReference type="InterPro" id="IPR011604">
    <property type="entry name" value="PDDEXK-like_dom_sf"/>
</dbReference>
<dbReference type="KEGG" id="vg:65128847"/>
<dbReference type="GO" id="GO:0004527">
    <property type="term" value="F:exonuclease activity"/>
    <property type="evidence" value="ECO:0007669"/>
    <property type="project" value="UniProtKB-KW"/>
</dbReference>
<evidence type="ECO:0000313" key="1">
    <source>
        <dbReference type="EMBL" id="QOR58376.1"/>
    </source>
</evidence>
<dbReference type="Proteomes" id="UP000594051">
    <property type="component" value="Segment"/>
</dbReference>
<name>A0A7M1RVR0_9CAUD</name>
<keyword evidence="1" id="KW-0269">Exonuclease</keyword>
<keyword evidence="1" id="KW-0540">Nuclease</keyword>
<evidence type="ECO:0000313" key="2">
    <source>
        <dbReference type="Proteomes" id="UP000594051"/>
    </source>
</evidence>
<keyword evidence="2" id="KW-1185">Reference proteome</keyword>
<dbReference type="RefSeq" id="YP_010110534.1">
    <property type="nucleotide sequence ID" value="NC_055872.1"/>
</dbReference>
<dbReference type="Gene3D" id="3.90.320.10">
    <property type="match status" value="1"/>
</dbReference>
<organism evidence="1 2">
    <name type="scientific">uncultured phage cr118_1</name>
    <dbReference type="NCBI Taxonomy" id="2772063"/>
    <lineage>
        <taxon>Viruses</taxon>
        <taxon>Duplodnaviria</taxon>
        <taxon>Heunggongvirae</taxon>
        <taxon>Uroviricota</taxon>
        <taxon>Caudoviricetes</taxon>
        <taxon>Crassvirales</taxon>
        <taxon>Suoliviridae</taxon>
        <taxon>Uncouvirinae</taxon>
        <taxon>Besingivirus</taxon>
        <taxon>Besingivirus coli</taxon>
    </lineage>
</organism>
<dbReference type="GeneID" id="65128847"/>
<keyword evidence="1" id="KW-0378">Hydrolase</keyword>